<dbReference type="Proteomes" id="UP000051655">
    <property type="component" value="Unassembled WGS sequence"/>
</dbReference>
<evidence type="ECO:0000256" key="5">
    <source>
        <dbReference type="ARBA" id="ARBA00022679"/>
    </source>
</evidence>
<dbReference type="SUPFAM" id="SSF51261">
    <property type="entry name" value="Duplicated hybrid motif"/>
    <property type="match status" value="1"/>
</dbReference>
<dbReference type="Pfam" id="PF00358">
    <property type="entry name" value="PTS_EIIA_1"/>
    <property type="match status" value="1"/>
</dbReference>
<feature type="transmembrane region" description="Helical" evidence="17">
    <location>
        <begin position="325"/>
        <end position="345"/>
    </location>
</feature>
<keyword evidence="22" id="KW-1185">Reference proteome</keyword>
<dbReference type="GO" id="GO:0009401">
    <property type="term" value="P:phosphoenolpyruvate-dependent sugar phosphotransferase system"/>
    <property type="evidence" value="ECO:0007669"/>
    <property type="project" value="UniProtKB-KW"/>
</dbReference>
<feature type="domain" description="PTS EIIA type-1" evidence="18">
    <location>
        <begin position="478"/>
        <end position="580"/>
    </location>
</feature>
<dbReference type="InterPro" id="IPR001127">
    <property type="entry name" value="PTS_EIIA_1_perm"/>
</dbReference>
<evidence type="ECO:0000256" key="1">
    <source>
        <dbReference type="ARBA" id="ARBA00004651"/>
    </source>
</evidence>
<dbReference type="GO" id="GO:0005886">
    <property type="term" value="C:plasma membrane"/>
    <property type="evidence" value="ECO:0007669"/>
    <property type="project" value="UniProtKB-SubCell"/>
</dbReference>
<feature type="transmembrane region" description="Helical" evidence="17">
    <location>
        <begin position="287"/>
        <end position="313"/>
    </location>
</feature>
<dbReference type="PROSITE" id="PS00371">
    <property type="entry name" value="PTS_EIIA_TYPE_1_HIS"/>
    <property type="match status" value="1"/>
</dbReference>
<dbReference type="Pfam" id="PF02378">
    <property type="entry name" value="PTS_EIIC"/>
    <property type="match status" value="1"/>
</dbReference>
<dbReference type="GO" id="GO:0015771">
    <property type="term" value="P:trehalose transport"/>
    <property type="evidence" value="ECO:0007669"/>
    <property type="project" value="TreeGrafter"/>
</dbReference>
<dbReference type="CDD" id="cd00212">
    <property type="entry name" value="PTS_IIB_glc"/>
    <property type="match status" value="1"/>
</dbReference>
<keyword evidence="10 17" id="KW-0472">Membrane</keyword>
<feature type="transmembrane region" description="Helical" evidence="17">
    <location>
        <begin position="148"/>
        <end position="166"/>
    </location>
</feature>
<dbReference type="GO" id="GO:0008982">
    <property type="term" value="F:protein-N(PI)-phosphohistidine-sugar phosphotransferase activity"/>
    <property type="evidence" value="ECO:0007669"/>
    <property type="project" value="InterPro"/>
</dbReference>
<sequence length="610" mass="65446">MGNKELVQKIIAAVGGAINIQSVWHCATRLRFKLKDKTLVDKKTLEVMSEVVAVVDSGGQLQIVIGNDVNEVYKSLREQYQTSEDEVSNEEVVDAPNHEKMINRIITFISGTFSPFLGALAGTGVLKGILALSLVAGWLTPESGVYKIWYAAGDALFYFLPILLALTAAKQLKVNQYTAMALAGALVYPSLATQLMNPDPLMFFGVPVVGANYASSVLPILLAVWLLSYLEPQFNRILPASIRNILTPMLLLMIMVPLTLLSIGPLGNWIGQVLSAGIMNINQSVPFLAGAIIGACWQLFVIFGVHWTFIPIIANNIGELGHDPLTPIICASVMAQAGAALGVFLRVRDTKLKSIAGSSVLTSLLGITEPTIYGVTLKLKKPFYIAIGAGGLGGAIIALGKVQATAFTLPSLLSLPAYLEGGVIYLVLGLSLAFGISTVGTYFFGVTATVHDQPTQLYDEDIKAPVVGQIVPLMSIDDEVFASGAMGQGIGIIPKQNIITAPVTGEIVTVHPHAIGIRSKQGAEILIHVGINTVQLNGKHFKKLVEPGKKVNLGDPVLEFDRQAIQKAGYDPIVLLIVTNTPNYQCQITQDLETTKNWLIRLRPNPKAAK</sequence>
<keyword evidence="6" id="KW-0598">Phosphotransferase system</keyword>
<evidence type="ECO:0000256" key="11">
    <source>
        <dbReference type="ARBA" id="ARBA00044053"/>
    </source>
</evidence>
<keyword evidence="9 17" id="KW-1133">Transmembrane helix</keyword>
<gene>
    <name evidence="21" type="ORF">IV73_GL000715</name>
</gene>
<evidence type="ECO:0000256" key="3">
    <source>
        <dbReference type="ARBA" id="ARBA00022475"/>
    </source>
</evidence>
<evidence type="ECO:0000256" key="8">
    <source>
        <dbReference type="ARBA" id="ARBA00022777"/>
    </source>
</evidence>
<dbReference type="InterPro" id="IPR001996">
    <property type="entry name" value="PTS_IIB_1"/>
</dbReference>
<feature type="transmembrane region" description="Helical" evidence="17">
    <location>
        <begin position="105"/>
        <end position="136"/>
    </location>
</feature>
<keyword evidence="5 21" id="KW-0808">Transferase</keyword>
<evidence type="ECO:0000256" key="12">
    <source>
        <dbReference type="ARBA" id="ARBA00045139"/>
    </source>
</evidence>
<dbReference type="NCBIfam" id="TIGR01995">
    <property type="entry name" value="PTS-II-ABC-beta"/>
    <property type="match status" value="1"/>
</dbReference>
<name>A0A0R2JCB2_9LACO</name>
<evidence type="ECO:0000259" key="20">
    <source>
        <dbReference type="PROSITE" id="PS51103"/>
    </source>
</evidence>
<evidence type="ECO:0000256" key="15">
    <source>
        <dbReference type="ARBA" id="ARBA00081008"/>
    </source>
</evidence>
<dbReference type="STRING" id="1616.IV73_GL000715"/>
<dbReference type="AlphaFoldDB" id="A0A0R2JCB2"/>
<feature type="transmembrane region" description="Helical" evidence="17">
    <location>
        <begin position="249"/>
        <end position="267"/>
    </location>
</feature>
<dbReference type="Pfam" id="PF00367">
    <property type="entry name" value="PTS_EIIB"/>
    <property type="match status" value="1"/>
</dbReference>
<evidence type="ECO:0000256" key="13">
    <source>
        <dbReference type="ARBA" id="ARBA00048931"/>
    </source>
</evidence>
<feature type="domain" description="PTS EIIB type-1" evidence="19">
    <location>
        <begin position="4"/>
        <end position="86"/>
    </location>
</feature>
<evidence type="ECO:0000256" key="9">
    <source>
        <dbReference type="ARBA" id="ARBA00022989"/>
    </source>
</evidence>
<evidence type="ECO:0000256" key="10">
    <source>
        <dbReference type="ARBA" id="ARBA00023136"/>
    </source>
</evidence>
<accession>A0A0R2JCB2</accession>
<evidence type="ECO:0000256" key="17">
    <source>
        <dbReference type="SAM" id="Phobius"/>
    </source>
</evidence>
<dbReference type="EMBL" id="JQBP01000003">
    <property type="protein sequence ID" value="KRN74960.1"/>
    <property type="molecule type" value="Genomic_DNA"/>
</dbReference>
<keyword evidence="7 17" id="KW-0812">Transmembrane</keyword>
<dbReference type="InterPro" id="IPR011055">
    <property type="entry name" value="Dup_hybrid_motif"/>
</dbReference>
<feature type="transmembrane region" description="Helical" evidence="17">
    <location>
        <begin position="383"/>
        <end position="402"/>
    </location>
</feature>
<keyword evidence="3" id="KW-1003">Cell membrane</keyword>
<evidence type="ECO:0000256" key="16">
    <source>
        <dbReference type="PROSITE-ProRule" id="PRU00421"/>
    </source>
</evidence>
<dbReference type="NCBIfam" id="TIGR00830">
    <property type="entry name" value="PTBA"/>
    <property type="match status" value="1"/>
</dbReference>
<proteinExistence type="predicted"/>
<dbReference type="Gene3D" id="2.70.70.10">
    <property type="entry name" value="Glucose Permease (Domain IIA)"/>
    <property type="match status" value="1"/>
</dbReference>
<evidence type="ECO:0000256" key="14">
    <source>
        <dbReference type="ARBA" id="ARBA00074554"/>
    </source>
</evidence>
<keyword evidence="4" id="KW-0762">Sugar transport</keyword>
<dbReference type="FunFam" id="3.30.1360.60:FF:000001">
    <property type="entry name" value="PTS system glucose-specific IIBC component PtsG"/>
    <property type="match status" value="1"/>
</dbReference>
<evidence type="ECO:0000256" key="6">
    <source>
        <dbReference type="ARBA" id="ARBA00022683"/>
    </source>
</evidence>
<keyword evidence="8" id="KW-0418">Kinase</keyword>
<feature type="domain" description="PTS EIIC type-1" evidence="20">
    <location>
        <begin position="107"/>
        <end position="460"/>
    </location>
</feature>
<evidence type="ECO:0000313" key="22">
    <source>
        <dbReference type="Proteomes" id="UP000051655"/>
    </source>
</evidence>
<dbReference type="PANTHER" id="PTHR30175">
    <property type="entry name" value="PHOSPHOTRANSFERASE SYSTEM TRANSPORT PROTEIN"/>
    <property type="match status" value="1"/>
</dbReference>
<dbReference type="EC" id="2.7.1.211" evidence="11"/>
<comment type="catalytic activity">
    <reaction evidence="13">
        <text>N(pros)-phospho-L-histidyl-[protein](out) + sucrose = sucrose 6(G)-phosphate(in) + L-histidyl-[protein]</text>
        <dbReference type="Rhea" id="RHEA:49236"/>
        <dbReference type="Rhea" id="RHEA-COMP:9745"/>
        <dbReference type="Rhea" id="RHEA-COMP:9746"/>
        <dbReference type="ChEBI" id="CHEBI:17992"/>
        <dbReference type="ChEBI" id="CHEBI:29979"/>
        <dbReference type="ChEBI" id="CHEBI:64837"/>
        <dbReference type="ChEBI" id="CHEBI:91002"/>
        <dbReference type="EC" id="2.7.1.211"/>
    </reaction>
</comment>
<evidence type="ECO:0000259" key="18">
    <source>
        <dbReference type="PROSITE" id="PS51093"/>
    </source>
</evidence>
<feature type="transmembrane region" description="Helical" evidence="17">
    <location>
        <begin position="202"/>
        <end position="228"/>
    </location>
</feature>
<dbReference type="PANTHER" id="PTHR30175:SF1">
    <property type="entry name" value="PTS SYSTEM ARBUTIN-, CELLOBIOSE-, AND SALICIN-SPECIFIC EIIBC COMPONENT-RELATED"/>
    <property type="match status" value="1"/>
</dbReference>
<dbReference type="FunFam" id="2.70.70.10:FF:000001">
    <property type="entry name" value="PTS system glucose-specific IIA component"/>
    <property type="match status" value="1"/>
</dbReference>
<dbReference type="InterPro" id="IPR018113">
    <property type="entry name" value="PTrfase_EIIB_Cys"/>
</dbReference>
<dbReference type="PATRIC" id="fig|1616.3.peg.735"/>
<dbReference type="PROSITE" id="PS01035">
    <property type="entry name" value="PTS_EIIB_TYPE_1_CYS"/>
    <property type="match status" value="1"/>
</dbReference>
<evidence type="ECO:0000256" key="4">
    <source>
        <dbReference type="ARBA" id="ARBA00022597"/>
    </source>
</evidence>
<dbReference type="GO" id="GO:0090589">
    <property type="term" value="F:protein-phosphocysteine-trehalose phosphotransferase system transporter activity"/>
    <property type="evidence" value="ECO:0007669"/>
    <property type="project" value="TreeGrafter"/>
</dbReference>
<comment type="subcellular location">
    <subcellularLocation>
        <location evidence="1">Cell membrane</location>
        <topology evidence="1">Multi-pass membrane protein</topology>
    </subcellularLocation>
</comment>
<dbReference type="PROSITE" id="PS51093">
    <property type="entry name" value="PTS_EIIA_TYPE_1"/>
    <property type="match status" value="1"/>
</dbReference>
<protein>
    <recommendedName>
        <fullName evidence="14">PTS system sucrose-specific EIIBCA component</fullName>
        <ecNumber evidence="11">2.7.1.211</ecNumber>
    </recommendedName>
    <alternativeName>
        <fullName evidence="15">EIIBCA-Scr</fullName>
    </alternativeName>
</protein>
<dbReference type="InterPro" id="IPR050558">
    <property type="entry name" value="PTS_Sugar-Specific_Components"/>
</dbReference>
<organism evidence="21 22">
    <name type="scientific">Weissella kandleri</name>
    <dbReference type="NCBI Taxonomy" id="1616"/>
    <lineage>
        <taxon>Bacteria</taxon>
        <taxon>Bacillati</taxon>
        <taxon>Bacillota</taxon>
        <taxon>Bacilli</taxon>
        <taxon>Lactobacillales</taxon>
        <taxon>Lactobacillaceae</taxon>
        <taxon>Weissella</taxon>
    </lineage>
</organism>
<dbReference type="InterPro" id="IPR013013">
    <property type="entry name" value="PTS_EIIC_1"/>
</dbReference>
<dbReference type="InterPro" id="IPR003352">
    <property type="entry name" value="PTS_EIIC"/>
</dbReference>
<dbReference type="PROSITE" id="PS51098">
    <property type="entry name" value="PTS_EIIB_TYPE_1"/>
    <property type="match status" value="1"/>
</dbReference>
<evidence type="ECO:0000259" key="19">
    <source>
        <dbReference type="PROSITE" id="PS51098"/>
    </source>
</evidence>
<dbReference type="InterPro" id="IPR036878">
    <property type="entry name" value="Glu_permease_IIB"/>
</dbReference>
<evidence type="ECO:0000313" key="21">
    <source>
        <dbReference type="EMBL" id="KRN74960.1"/>
    </source>
</evidence>
<dbReference type="Gene3D" id="3.30.1360.60">
    <property type="entry name" value="Glucose permease domain IIB"/>
    <property type="match status" value="1"/>
</dbReference>
<feature type="active site" description="Phosphocysteine intermediate; for EIIB activity" evidence="16">
    <location>
        <position position="26"/>
    </location>
</feature>
<reference evidence="21 22" key="1">
    <citation type="journal article" date="2015" name="Genome Announc.">
        <title>Expanding the biotechnology potential of lactobacilli through comparative genomics of 213 strains and associated genera.</title>
        <authorList>
            <person name="Sun Z."/>
            <person name="Harris H.M."/>
            <person name="McCann A."/>
            <person name="Guo C."/>
            <person name="Argimon S."/>
            <person name="Zhang W."/>
            <person name="Yang X."/>
            <person name="Jeffery I.B."/>
            <person name="Cooney J.C."/>
            <person name="Kagawa T.F."/>
            <person name="Liu W."/>
            <person name="Song Y."/>
            <person name="Salvetti E."/>
            <person name="Wrobel A."/>
            <person name="Rasinkangas P."/>
            <person name="Parkhill J."/>
            <person name="Rea M.C."/>
            <person name="O'Sullivan O."/>
            <person name="Ritari J."/>
            <person name="Douillard F.P."/>
            <person name="Paul Ross R."/>
            <person name="Yang R."/>
            <person name="Briner A.E."/>
            <person name="Felis G.E."/>
            <person name="de Vos W.M."/>
            <person name="Barrangou R."/>
            <person name="Klaenhammer T.R."/>
            <person name="Caufield P.W."/>
            <person name="Cui Y."/>
            <person name="Zhang H."/>
            <person name="O'Toole P.W."/>
        </authorList>
    </citation>
    <scope>NUCLEOTIDE SEQUENCE [LARGE SCALE GENOMIC DNA]</scope>
    <source>
        <strain evidence="21 22">DSM 20593</strain>
    </source>
</reference>
<dbReference type="RefSeq" id="WP_057754890.1">
    <property type="nucleotide sequence ID" value="NZ_JQBP01000003.1"/>
</dbReference>
<comment type="caution">
    <text evidence="21">The sequence shown here is derived from an EMBL/GenBank/DDBJ whole genome shotgun (WGS) entry which is preliminary data.</text>
</comment>
<keyword evidence="2" id="KW-0813">Transport</keyword>
<dbReference type="PROSITE" id="PS51103">
    <property type="entry name" value="PTS_EIIC_TYPE_1"/>
    <property type="match status" value="1"/>
</dbReference>
<dbReference type="OrthoDB" id="9769191at2"/>
<evidence type="ECO:0000256" key="7">
    <source>
        <dbReference type="ARBA" id="ARBA00022692"/>
    </source>
</evidence>
<evidence type="ECO:0000256" key="2">
    <source>
        <dbReference type="ARBA" id="ARBA00022448"/>
    </source>
</evidence>
<comment type="function">
    <text evidence="12">The phosphoenolpyruvate-dependent sugar phosphotransferase system (sugar PTS), a major carbohydrate active transport system, catalyzes the phosphorylation of incoming sugar substrates concomitantly with their translocation across the cell membrane. This system is involved in sucrose transport.</text>
</comment>
<dbReference type="GO" id="GO:0016301">
    <property type="term" value="F:kinase activity"/>
    <property type="evidence" value="ECO:0007669"/>
    <property type="project" value="UniProtKB-KW"/>
</dbReference>
<dbReference type="SUPFAM" id="SSF55604">
    <property type="entry name" value="Glucose permease domain IIB"/>
    <property type="match status" value="1"/>
</dbReference>
<dbReference type="InterPro" id="IPR011297">
    <property type="entry name" value="PTS_IIABC_b_glu"/>
</dbReference>
<feature type="transmembrane region" description="Helical" evidence="17">
    <location>
        <begin position="422"/>
        <end position="444"/>
    </location>
</feature>